<dbReference type="Proteomes" id="UP001281761">
    <property type="component" value="Unassembled WGS sequence"/>
</dbReference>
<feature type="region of interest" description="Disordered" evidence="1">
    <location>
        <begin position="147"/>
        <end position="167"/>
    </location>
</feature>
<feature type="compositionally biased region" description="Low complexity" evidence="1">
    <location>
        <begin position="113"/>
        <end position="127"/>
    </location>
</feature>
<dbReference type="EMBL" id="JARBJD010000165">
    <property type="protein sequence ID" value="KAK2948974.1"/>
    <property type="molecule type" value="Genomic_DNA"/>
</dbReference>
<feature type="compositionally biased region" description="Pro residues" evidence="1">
    <location>
        <begin position="156"/>
        <end position="166"/>
    </location>
</feature>
<keyword evidence="3" id="KW-1185">Reference proteome</keyword>
<evidence type="ECO:0000313" key="2">
    <source>
        <dbReference type="EMBL" id="KAK2948974.1"/>
    </source>
</evidence>
<feature type="region of interest" description="Disordered" evidence="1">
    <location>
        <begin position="96"/>
        <end position="135"/>
    </location>
</feature>
<comment type="caution">
    <text evidence="2">The sequence shown here is derived from an EMBL/GenBank/DDBJ whole genome shotgun (WGS) entry which is preliminary data.</text>
</comment>
<gene>
    <name evidence="2" type="ORF">BLNAU_16080</name>
</gene>
<sequence>MNRQYSSYEIMKNKLCDFRAAVNRIPNHESAWAASQKLINDKSSLDEKKRASSTLIKLLTGLLFENDDSATELMCNDIEKALVKVGSLKTAPDWKAEQETSFAPSPIPPLSDASGAPTALLAASSPRSPVPPRVSADNQQLVFSSERHTETAAPALPHPPTRPPPDSVDTLRLALPKSRFVWQAIGRQDGESRLHNFLLLLLFPLLLFPHSRHSEEVHREHPNLSLHLAQHPPLPRPVKRVAEAQLPCFEPRLLHERPCTLFQPVGRFDQAMFEQNWCFETSINRLPVHTHLPQERAHQVHNVPILDRNCGN</sequence>
<evidence type="ECO:0000313" key="3">
    <source>
        <dbReference type="Proteomes" id="UP001281761"/>
    </source>
</evidence>
<evidence type="ECO:0000256" key="1">
    <source>
        <dbReference type="SAM" id="MobiDB-lite"/>
    </source>
</evidence>
<name>A0ABQ9XC56_9EUKA</name>
<proteinExistence type="predicted"/>
<reference evidence="2 3" key="1">
    <citation type="journal article" date="2022" name="bioRxiv">
        <title>Genomics of Preaxostyla Flagellates Illuminates Evolutionary Transitions and the Path Towards Mitochondrial Loss.</title>
        <authorList>
            <person name="Novak L.V.F."/>
            <person name="Treitli S.C."/>
            <person name="Pyrih J."/>
            <person name="Halakuc P."/>
            <person name="Pipaliya S.V."/>
            <person name="Vacek V."/>
            <person name="Brzon O."/>
            <person name="Soukal P."/>
            <person name="Eme L."/>
            <person name="Dacks J.B."/>
            <person name="Karnkowska A."/>
            <person name="Elias M."/>
            <person name="Hampl V."/>
        </authorList>
    </citation>
    <scope>NUCLEOTIDE SEQUENCE [LARGE SCALE GENOMIC DNA]</scope>
    <source>
        <strain evidence="2">NAU3</strain>
        <tissue evidence="2">Gut</tissue>
    </source>
</reference>
<accession>A0ABQ9XC56</accession>
<organism evidence="2 3">
    <name type="scientific">Blattamonas nauphoetae</name>
    <dbReference type="NCBI Taxonomy" id="2049346"/>
    <lineage>
        <taxon>Eukaryota</taxon>
        <taxon>Metamonada</taxon>
        <taxon>Preaxostyla</taxon>
        <taxon>Oxymonadida</taxon>
        <taxon>Blattamonas</taxon>
    </lineage>
</organism>
<protein>
    <submittedName>
        <fullName evidence="2">Uncharacterized protein</fullName>
    </submittedName>
</protein>